<evidence type="ECO:0000313" key="1">
    <source>
        <dbReference type="EnsemblProtists" id="EOD21145"/>
    </source>
</evidence>
<dbReference type="Gene3D" id="3.40.50.150">
    <property type="entry name" value="Vaccinia Virus protein VP39"/>
    <property type="match status" value="1"/>
</dbReference>
<name>A0A0D3JCB0_EMIH1</name>
<dbReference type="EnsemblProtists" id="EOD21145">
    <property type="protein sequence ID" value="EOD21145"/>
    <property type="gene ID" value="EMIHUDRAFT_241618"/>
</dbReference>
<evidence type="ECO:0008006" key="3">
    <source>
        <dbReference type="Google" id="ProtNLM"/>
    </source>
</evidence>
<reference evidence="1" key="2">
    <citation type="submission" date="2024-10" db="UniProtKB">
        <authorList>
            <consortium name="EnsemblProtists"/>
        </authorList>
    </citation>
    <scope>IDENTIFICATION</scope>
</reference>
<proteinExistence type="predicted"/>
<dbReference type="Pfam" id="PF10294">
    <property type="entry name" value="Methyltransf_16"/>
    <property type="match status" value="1"/>
</dbReference>
<accession>A0A0D3JCB0</accession>
<dbReference type="PANTHER" id="PTHR14614">
    <property type="entry name" value="HEPATOCELLULAR CARCINOMA-ASSOCIATED ANTIGEN"/>
    <property type="match status" value="1"/>
</dbReference>
<dbReference type="InterPro" id="IPR019410">
    <property type="entry name" value="Methyltransf_16"/>
</dbReference>
<protein>
    <recommendedName>
        <fullName evidence="3">Methyltransferase</fullName>
    </recommendedName>
</protein>
<dbReference type="CDD" id="cd02440">
    <property type="entry name" value="AdoMet_MTases"/>
    <property type="match status" value="1"/>
</dbReference>
<evidence type="ECO:0000313" key="2">
    <source>
        <dbReference type="Proteomes" id="UP000013827"/>
    </source>
</evidence>
<dbReference type="SUPFAM" id="SSF53335">
    <property type="entry name" value="S-adenosyl-L-methionine-dependent methyltransferases"/>
    <property type="match status" value="1"/>
</dbReference>
<dbReference type="RefSeq" id="XP_005773574.1">
    <property type="nucleotide sequence ID" value="XM_005773517.1"/>
</dbReference>
<organism evidence="1 2">
    <name type="scientific">Emiliania huxleyi (strain CCMP1516)</name>
    <dbReference type="NCBI Taxonomy" id="280463"/>
    <lineage>
        <taxon>Eukaryota</taxon>
        <taxon>Haptista</taxon>
        <taxon>Haptophyta</taxon>
        <taxon>Prymnesiophyceae</taxon>
        <taxon>Isochrysidales</taxon>
        <taxon>Noelaerhabdaceae</taxon>
        <taxon>Emiliania</taxon>
    </lineage>
</organism>
<dbReference type="AlphaFoldDB" id="A0A0D3JCB0"/>
<dbReference type="InterPro" id="IPR029063">
    <property type="entry name" value="SAM-dependent_MTases_sf"/>
</dbReference>
<keyword evidence="2" id="KW-1185">Reference proteome</keyword>
<dbReference type="KEGG" id="ehx:EMIHUDRAFT_241618"/>
<dbReference type="HOGENOM" id="CLU_2031057_0_0_1"/>
<dbReference type="GeneID" id="17266691"/>
<dbReference type="Proteomes" id="UP000013827">
    <property type="component" value="Unassembled WGS sequence"/>
</dbReference>
<sequence length="122" mass="12337">MPAVPLRTVAEDRCLIETIVTGAYINPCMIDSTRAFAWPSVGTVSIAQGSVGPGTTVLTAGTALASYLALDPDGSTAIRGKRVVELGCGTGLCGIVAARLGASQVLLTDGNSPTFSTARVPT</sequence>
<reference evidence="2" key="1">
    <citation type="journal article" date="2013" name="Nature">
        <title>Pan genome of the phytoplankton Emiliania underpins its global distribution.</title>
        <authorList>
            <person name="Read B.A."/>
            <person name="Kegel J."/>
            <person name="Klute M.J."/>
            <person name="Kuo A."/>
            <person name="Lefebvre S.C."/>
            <person name="Maumus F."/>
            <person name="Mayer C."/>
            <person name="Miller J."/>
            <person name="Monier A."/>
            <person name="Salamov A."/>
            <person name="Young J."/>
            <person name="Aguilar M."/>
            <person name="Claverie J.M."/>
            <person name="Frickenhaus S."/>
            <person name="Gonzalez K."/>
            <person name="Herman E.K."/>
            <person name="Lin Y.C."/>
            <person name="Napier J."/>
            <person name="Ogata H."/>
            <person name="Sarno A.F."/>
            <person name="Shmutz J."/>
            <person name="Schroeder D."/>
            <person name="de Vargas C."/>
            <person name="Verret F."/>
            <person name="von Dassow P."/>
            <person name="Valentin K."/>
            <person name="Van de Peer Y."/>
            <person name="Wheeler G."/>
            <person name="Dacks J.B."/>
            <person name="Delwiche C.F."/>
            <person name="Dyhrman S.T."/>
            <person name="Glockner G."/>
            <person name="John U."/>
            <person name="Richards T."/>
            <person name="Worden A.Z."/>
            <person name="Zhang X."/>
            <person name="Grigoriev I.V."/>
            <person name="Allen A.E."/>
            <person name="Bidle K."/>
            <person name="Borodovsky M."/>
            <person name="Bowler C."/>
            <person name="Brownlee C."/>
            <person name="Cock J.M."/>
            <person name="Elias M."/>
            <person name="Gladyshev V.N."/>
            <person name="Groth M."/>
            <person name="Guda C."/>
            <person name="Hadaegh A."/>
            <person name="Iglesias-Rodriguez M.D."/>
            <person name="Jenkins J."/>
            <person name="Jones B.M."/>
            <person name="Lawson T."/>
            <person name="Leese F."/>
            <person name="Lindquist E."/>
            <person name="Lobanov A."/>
            <person name="Lomsadze A."/>
            <person name="Malik S.B."/>
            <person name="Marsh M.E."/>
            <person name="Mackinder L."/>
            <person name="Mock T."/>
            <person name="Mueller-Roeber B."/>
            <person name="Pagarete A."/>
            <person name="Parker M."/>
            <person name="Probert I."/>
            <person name="Quesneville H."/>
            <person name="Raines C."/>
            <person name="Rensing S.A."/>
            <person name="Riano-Pachon D.M."/>
            <person name="Richier S."/>
            <person name="Rokitta S."/>
            <person name="Shiraiwa Y."/>
            <person name="Soanes D.M."/>
            <person name="van der Giezen M."/>
            <person name="Wahlund T.M."/>
            <person name="Williams B."/>
            <person name="Wilson W."/>
            <person name="Wolfe G."/>
            <person name="Wurch L.L."/>
        </authorList>
    </citation>
    <scope>NUCLEOTIDE SEQUENCE</scope>
</reference>
<dbReference type="PaxDb" id="2903-EOD21145"/>